<organism evidence="2 3">
    <name type="scientific">Pedobacter insulae</name>
    <dbReference type="NCBI Taxonomy" id="414048"/>
    <lineage>
        <taxon>Bacteria</taxon>
        <taxon>Pseudomonadati</taxon>
        <taxon>Bacteroidota</taxon>
        <taxon>Sphingobacteriia</taxon>
        <taxon>Sphingobacteriales</taxon>
        <taxon>Sphingobacteriaceae</taxon>
        <taxon>Pedobacter</taxon>
    </lineage>
</organism>
<evidence type="ECO:0000259" key="1">
    <source>
        <dbReference type="Pfam" id="PF10263"/>
    </source>
</evidence>
<dbReference type="GO" id="GO:0006950">
    <property type="term" value="P:response to stress"/>
    <property type="evidence" value="ECO:0007669"/>
    <property type="project" value="UniProtKB-ARBA"/>
</dbReference>
<name>A0A1I2Z0X7_9SPHI</name>
<dbReference type="STRING" id="414048.SAMN04489864_108182"/>
<evidence type="ECO:0000313" key="2">
    <source>
        <dbReference type="EMBL" id="SFH30641.1"/>
    </source>
</evidence>
<dbReference type="InterPro" id="IPR006640">
    <property type="entry name" value="SprT-like_domain"/>
</dbReference>
<gene>
    <name evidence="2" type="ORF">SAMN04489864_108182</name>
</gene>
<sequence length="215" mass="24975">MLRCARNDDVAQMDKITTLAQYMPASAAPIIAKWIDYFQCEFKISKNRSTKLGDYRHPFKDKGHKISINNDLNPYAFLVTTVHEFAHLLTWNDHKNKAKPHGIEWKQNFKRMMKPFFDLAVFPPEIQQTILNYLDNPAASSCTDLSLARALKSYDLRKHTTRIEELPSNAVFTLKDGRKFKKGERMRKRYRCLCLDNGNIYLFNPLAEVLLETGS</sequence>
<keyword evidence="3" id="KW-1185">Reference proteome</keyword>
<accession>A0A1I2Z0X7</accession>
<dbReference type="EMBL" id="FOPP01000008">
    <property type="protein sequence ID" value="SFH30641.1"/>
    <property type="molecule type" value="Genomic_DNA"/>
</dbReference>
<dbReference type="Pfam" id="PF10263">
    <property type="entry name" value="SprT-like"/>
    <property type="match status" value="1"/>
</dbReference>
<evidence type="ECO:0000313" key="3">
    <source>
        <dbReference type="Proteomes" id="UP000199666"/>
    </source>
</evidence>
<dbReference type="Proteomes" id="UP000199666">
    <property type="component" value="Unassembled WGS sequence"/>
</dbReference>
<dbReference type="AlphaFoldDB" id="A0A1I2Z0X7"/>
<reference evidence="2 3" key="1">
    <citation type="submission" date="2016-10" db="EMBL/GenBank/DDBJ databases">
        <authorList>
            <person name="de Groot N.N."/>
        </authorList>
    </citation>
    <scope>NUCLEOTIDE SEQUENCE [LARGE SCALE GENOMIC DNA]</scope>
    <source>
        <strain evidence="2 3">DSM 18684</strain>
    </source>
</reference>
<feature type="domain" description="SprT-like" evidence="1">
    <location>
        <begin position="39"/>
        <end position="116"/>
    </location>
</feature>
<proteinExistence type="predicted"/>
<protein>
    <submittedName>
        <fullName evidence="2">SprT-like family protein</fullName>
    </submittedName>
</protein>